<dbReference type="Proteomes" id="UP000199758">
    <property type="component" value="Unassembled WGS sequence"/>
</dbReference>
<dbReference type="InterPro" id="IPR015422">
    <property type="entry name" value="PyrdxlP-dep_Trfase_small"/>
</dbReference>
<keyword evidence="7" id="KW-0032">Aminotransferase</keyword>
<dbReference type="EMBL" id="FQWZ01000007">
    <property type="protein sequence ID" value="SHH24236.1"/>
    <property type="molecule type" value="Genomic_DNA"/>
</dbReference>
<evidence type="ECO:0000259" key="6">
    <source>
        <dbReference type="PROSITE" id="PS50949"/>
    </source>
</evidence>
<keyword evidence="8" id="KW-1185">Reference proteome</keyword>
<evidence type="ECO:0000256" key="3">
    <source>
        <dbReference type="ARBA" id="ARBA00023015"/>
    </source>
</evidence>
<evidence type="ECO:0000256" key="5">
    <source>
        <dbReference type="ARBA" id="ARBA00023163"/>
    </source>
</evidence>
<protein>
    <submittedName>
        <fullName evidence="7">DNA-binding transcriptional regulator, MocR family, contains an aminotransferase domain</fullName>
    </submittedName>
</protein>
<sequence>MSNHIPRWAAALRDSAAPAYVAIADAIAADIQSGQLTANQKLPTLRVLARTLDLNFTTVARGYAEAQRRGLIDSRPGIGTVVREAVRADPVKRPLAASLIDMTMNMPPEPADPALIERFRDGVASLQRLDPYELLRYQEFGGHHEDRDAGVRWLGSRLPGLTTQRVLVCPGVQGALLALFTILARAGDTIACEAVTYPGIKGIAAHLGIRLAGLPIDAEGIDPEAFGALCAADPPKALYCNPTLLNPTTATMSLARRQQIVEIARRHAVPIIEDDAYGFLPSDSPPPLAALAPELTFYVTGFSKHLGAGLRIGYLCTPNVRYTARVQATLRTTSVMASPLSVALATRWIDDGTVAAATQAIRDESRHRQDIARRVLRQAQYVAHPEAFHLWLSVPTPWNRIEFAAHLRSHGVGVVVSDTFTVSGGAPEAVRVCLGGSASRDDCQHSLEIIEDAIEQHPALASRVM</sequence>
<dbReference type="InterPro" id="IPR036390">
    <property type="entry name" value="WH_DNA-bd_sf"/>
</dbReference>
<comment type="similarity">
    <text evidence="1">In the C-terminal section; belongs to the class-I pyridoxal-phosphate-dependent aminotransferase family.</text>
</comment>
<dbReference type="SUPFAM" id="SSF53383">
    <property type="entry name" value="PLP-dependent transferases"/>
    <property type="match status" value="1"/>
</dbReference>
<keyword evidence="7" id="KW-0808">Transferase</keyword>
<keyword evidence="5" id="KW-0804">Transcription</keyword>
<dbReference type="Gene3D" id="3.90.1150.10">
    <property type="entry name" value="Aspartate Aminotransferase, domain 1"/>
    <property type="match status" value="1"/>
</dbReference>
<dbReference type="PANTHER" id="PTHR46577:SF1">
    <property type="entry name" value="HTH-TYPE TRANSCRIPTIONAL REGULATORY PROTEIN GABR"/>
    <property type="match status" value="1"/>
</dbReference>
<keyword evidence="4 7" id="KW-0238">DNA-binding</keyword>
<dbReference type="PROSITE" id="PS50949">
    <property type="entry name" value="HTH_GNTR"/>
    <property type="match status" value="1"/>
</dbReference>
<dbReference type="Pfam" id="PF00392">
    <property type="entry name" value="GntR"/>
    <property type="match status" value="1"/>
</dbReference>
<keyword evidence="3" id="KW-0805">Transcription regulation</keyword>
<dbReference type="Gene3D" id="3.40.640.10">
    <property type="entry name" value="Type I PLP-dependent aspartate aminotransferase-like (Major domain)"/>
    <property type="match status" value="1"/>
</dbReference>
<evidence type="ECO:0000256" key="1">
    <source>
        <dbReference type="ARBA" id="ARBA00005384"/>
    </source>
</evidence>
<keyword evidence="2" id="KW-0663">Pyridoxal phosphate</keyword>
<dbReference type="GO" id="GO:0008483">
    <property type="term" value="F:transaminase activity"/>
    <property type="evidence" value="ECO:0007669"/>
    <property type="project" value="UniProtKB-KW"/>
</dbReference>
<dbReference type="Gene3D" id="1.10.10.10">
    <property type="entry name" value="Winged helix-like DNA-binding domain superfamily/Winged helix DNA-binding domain"/>
    <property type="match status" value="1"/>
</dbReference>
<accession>A0A1M5RDU5</accession>
<evidence type="ECO:0000313" key="8">
    <source>
        <dbReference type="Proteomes" id="UP000199758"/>
    </source>
</evidence>
<dbReference type="InterPro" id="IPR015421">
    <property type="entry name" value="PyrdxlP-dep_Trfase_major"/>
</dbReference>
<dbReference type="PANTHER" id="PTHR46577">
    <property type="entry name" value="HTH-TYPE TRANSCRIPTIONAL REGULATORY PROTEIN GABR"/>
    <property type="match status" value="1"/>
</dbReference>
<dbReference type="SUPFAM" id="SSF46785">
    <property type="entry name" value="Winged helix' DNA-binding domain"/>
    <property type="match status" value="1"/>
</dbReference>
<dbReference type="AlphaFoldDB" id="A0A1M5RDU5"/>
<evidence type="ECO:0000313" key="7">
    <source>
        <dbReference type="EMBL" id="SHH24236.1"/>
    </source>
</evidence>
<name>A0A1M5RDU5_9GAMM</name>
<reference evidence="7 8" key="1">
    <citation type="submission" date="2016-11" db="EMBL/GenBank/DDBJ databases">
        <authorList>
            <person name="Jaros S."/>
            <person name="Januszkiewicz K."/>
            <person name="Wedrychowicz H."/>
        </authorList>
    </citation>
    <scope>NUCLEOTIDE SEQUENCE [LARGE SCALE GENOMIC DNA]</scope>
    <source>
        <strain evidence="7 8">CGMCC 1.7049</strain>
    </source>
</reference>
<dbReference type="GO" id="GO:0003677">
    <property type="term" value="F:DNA binding"/>
    <property type="evidence" value="ECO:0007669"/>
    <property type="project" value="UniProtKB-KW"/>
</dbReference>
<organism evidence="7 8">
    <name type="scientific">Hydrocarboniphaga daqingensis</name>
    <dbReference type="NCBI Taxonomy" id="490188"/>
    <lineage>
        <taxon>Bacteria</taxon>
        <taxon>Pseudomonadati</taxon>
        <taxon>Pseudomonadota</taxon>
        <taxon>Gammaproteobacteria</taxon>
        <taxon>Nevskiales</taxon>
        <taxon>Nevskiaceae</taxon>
        <taxon>Hydrocarboniphaga</taxon>
    </lineage>
</organism>
<feature type="domain" description="HTH gntR-type" evidence="6">
    <location>
        <begin position="17"/>
        <end position="85"/>
    </location>
</feature>
<dbReference type="InterPro" id="IPR036388">
    <property type="entry name" value="WH-like_DNA-bd_sf"/>
</dbReference>
<dbReference type="InterPro" id="IPR004839">
    <property type="entry name" value="Aminotransferase_I/II_large"/>
</dbReference>
<evidence type="ECO:0000256" key="2">
    <source>
        <dbReference type="ARBA" id="ARBA00022898"/>
    </source>
</evidence>
<gene>
    <name evidence="7" type="ORF">SAMN04488068_3042</name>
</gene>
<dbReference type="InterPro" id="IPR000524">
    <property type="entry name" value="Tscrpt_reg_HTH_GntR"/>
</dbReference>
<dbReference type="InterPro" id="IPR015424">
    <property type="entry name" value="PyrdxlP-dep_Trfase"/>
</dbReference>
<dbReference type="CDD" id="cd00609">
    <property type="entry name" value="AAT_like"/>
    <property type="match status" value="1"/>
</dbReference>
<dbReference type="GO" id="GO:0003700">
    <property type="term" value="F:DNA-binding transcription factor activity"/>
    <property type="evidence" value="ECO:0007669"/>
    <property type="project" value="InterPro"/>
</dbReference>
<proteinExistence type="inferred from homology"/>
<dbReference type="Pfam" id="PF00155">
    <property type="entry name" value="Aminotran_1_2"/>
    <property type="match status" value="1"/>
</dbReference>
<evidence type="ECO:0000256" key="4">
    <source>
        <dbReference type="ARBA" id="ARBA00023125"/>
    </source>
</evidence>
<dbReference type="GO" id="GO:0030170">
    <property type="term" value="F:pyridoxal phosphate binding"/>
    <property type="evidence" value="ECO:0007669"/>
    <property type="project" value="InterPro"/>
</dbReference>
<dbReference type="RefSeq" id="WP_245793303.1">
    <property type="nucleotide sequence ID" value="NZ_FQWZ01000007.1"/>
</dbReference>
<dbReference type="InterPro" id="IPR051446">
    <property type="entry name" value="HTH_trans_reg/aminotransferase"/>
</dbReference>
<dbReference type="STRING" id="490188.SAMN04488068_3042"/>
<dbReference type="SMART" id="SM00345">
    <property type="entry name" value="HTH_GNTR"/>
    <property type="match status" value="1"/>
</dbReference>